<dbReference type="InterPro" id="IPR033659">
    <property type="entry name" value="Ferrochelatase_N"/>
</dbReference>
<comment type="similarity">
    <text evidence="1 7 8">Belongs to the ferrochelatase family.</text>
</comment>
<keyword evidence="10" id="KW-1185">Reference proteome</keyword>
<dbReference type="GO" id="GO:0005737">
    <property type="term" value="C:cytoplasm"/>
    <property type="evidence" value="ECO:0007669"/>
    <property type="project" value="UniProtKB-SubCell"/>
</dbReference>
<evidence type="ECO:0000256" key="7">
    <source>
        <dbReference type="HAMAP-Rule" id="MF_00323"/>
    </source>
</evidence>
<keyword evidence="7" id="KW-0963">Cytoplasm</keyword>
<comment type="subcellular location">
    <subcellularLocation>
        <location evidence="7">Cytoplasm</location>
    </subcellularLocation>
</comment>
<dbReference type="Gene3D" id="3.40.50.1400">
    <property type="match status" value="2"/>
</dbReference>
<keyword evidence="3 7" id="KW-0350">Heme biosynthesis</keyword>
<dbReference type="InterPro" id="IPR001015">
    <property type="entry name" value="Ferrochelatase"/>
</dbReference>
<comment type="function">
    <text evidence="7">Catalyzes the ferrous insertion into protoporphyrin IX.</text>
</comment>
<dbReference type="Pfam" id="PF00762">
    <property type="entry name" value="Ferrochelatase"/>
    <property type="match status" value="1"/>
</dbReference>
<evidence type="ECO:0000256" key="1">
    <source>
        <dbReference type="ARBA" id="ARBA00007718"/>
    </source>
</evidence>
<protein>
    <recommendedName>
        <fullName evidence="7">Ferrochelatase</fullName>
        <ecNumber evidence="7">4.98.1.1</ecNumber>
    </recommendedName>
    <alternativeName>
        <fullName evidence="7">Heme synthase</fullName>
    </alternativeName>
    <alternativeName>
        <fullName evidence="7">Protoheme ferro-lyase</fullName>
    </alternativeName>
</protein>
<comment type="catalytic activity">
    <reaction evidence="7">
        <text>heme b + 2 H(+) = protoporphyrin IX + Fe(2+)</text>
        <dbReference type="Rhea" id="RHEA:22584"/>
        <dbReference type="ChEBI" id="CHEBI:15378"/>
        <dbReference type="ChEBI" id="CHEBI:29033"/>
        <dbReference type="ChEBI" id="CHEBI:57306"/>
        <dbReference type="ChEBI" id="CHEBI:60344"/>
        <dbReference type="EC" id="4.98.1.1"/>
    </reaction>
</comment>
<dbReference type="PANTHER" id="PTHR11108:SF1">
    <property type="entry name" value="FERROCHELATASE, MITOCHONDRIAL"/>
    <property type="match status" value="1"/>
</dbReference>
<dbReference type="PANTHER" id="PTHR11108">
    <property type="entry name" value="FERROCHELATASE"/>
    <property type="match status" value="1"/>
</dbReference>
<evidence type="ECO:0000256" key="8">
    <source>
        <dbReference type="RuleBase" id="RU004185"/>
    </source>
</evidence>
<dbReference type="InterPro" id="IPR033644">
    <property type="entry name" value="Ferrochelatase_C"/>
</dbReference>
<comment type="catalytic activity">
    <reaction evidence="6">
        <text>Fe-coproporphyrin III + 2 H(+) = coproporphyrin III + Fe(2+)</text>
        <dbReference type="Rhea" id="RHEA:49572"/>
        <dbReference type="ChEBI" id="CHEBI:15378"/>
        <dbReference type="ChEBI" id="CHEBI:29033"/>
        <dbReference type="ChEBI" id="CHEBI:68438"/>
        <dbReference type="ChEBI" id="CHEBI:131725"/>
        <dbReference type="EC" id="4.99.1.9"/>
    </reaction>
    <physiologicalReaction direction="right-to-left" evidence="6">
        <dbReference type="Rhea" id="RHEA:49574"/>
    </physiologicalReaction>
</comment>
<evidence type="ECO:0000313" key="10">
    <source>
        <dbReference type="Proteomes" id="UP001152599"/>
    </source>
</evidence>
<dbReference type="EC" id="4.98.1.1" evidence="7"/>
<dbReference type="GO" id="GO:0006783">
    <property type="term" value="P:heme biosynthetic process"/>
    <property type="evidence" value="ECO:0007669"/>
    <property type="project" value="UniProtKB-UniRule"/>
</dbReference>
<dbReference type="CDD" id="cd00419">
    <property type="entry name" value="Ferrochelatase_C"/>
    <property type="match status" value="1"/>
</dbReference>
<evidence type="ECO:0000256" key="5">
    <source>
        <dbReference type="ARBA" id="ARBA00023244"/>
    </source>
</evidence>
<dbReference type="AlphaFoldDB" id="A0A9X4MWX9"/>
<evidence type="ECO:0000256" key="2">
    <source>
        <dbReference type="ARBA" id="ARBA00023004"/>
    </source>
</evidence>
<reference evidence="9" key="1">
    <citation type="submission" date="2022-07" db="EMBL/GenBank/DDBJ databases">
        <title>Description and genome-wide analysis of Profundicola chukchiensis gen. nov., sp. nov., marine bacteria isolated from bottom sediments of the Chukchi Sea.</title>
        <authorList>
            <person name="Romanenko L."/>
            <person name="Otstavnykh N."/>
            <person name="Kurilenko V."/>
            <person name="Eremeev V."/>
            <person name="Velansky P."/>
            <person name="Mikhailov V."/>
            <person name="Isaeva M."/>
        </authorList>
    </citation>
    <scope>NUCLEOTIDE SEQUENCE</scope>
    <source>
        <strain evidence="9">KMM 9713</strain>
    </source>
</reference>
<evidence type="ECO:0000256" key="6">
    <source>
        <dbReference type="ARBA" id="ARBA00024536"/>
    </source>
</evidence>
<feature type="binding site" evidence="7">
    <location>
        <position position="187"/>
    </location>
    <ligand>
        <name>Fe(2+)</name>
        <dbReference type="ChEBI" id="CHEBI:29033"/>
    </ligand>
</feature>
<accession>A0A9X4MWX9</accession>
<gene>
    <name evidence="7 9" type="primary">hemH</name>
    <name evidence="9" type="ORF">NMK71_03655</name>
</gene>
<dbReference type="RefSeq" id="WP_304420097.1">
    <property type="nucleotide sequence ID" value="NZ_JANCMU010000001.1"/>
</dbReference>
<keyword evidence="4 7" id="KW-0456">Lyase</keyword>
<feature type="binding site" evidence="7">
    <location>
        <position position="289"/>
    </location>
    <ligand>
        <name>Fe(2+)</name>
        <dbReference type="ChEBI" id="CHEBI:29033"/>
    </ligand>
</feature>
<evidence type="ECO:0000256" key="4">
    <source>
        <dbReference type="ARBA" id="ARBA00023239"/>
    </source>
</evidence>
<dbReference type="SUPFAM" id="SSF53800">
    <property type="entry name" value="Chelatase"/>
    <property type="match status" value="1"/>
</dbReference>
<evidence type="ECO:0000256" key="3">
    <source>
        <dbReference type="ARBA" id="ARBA00023133"/>
    </source>
</evidence>
<keyword evidence="5 7" id="KW-0627">Porphyrin biosynthesis</keyword>
<sequence length="335" mass="38960">MKKGVLLVNLGSPDSTETKDVRRYLKEFLTDPKVIDVWYVRNIILPLFILPSRPKKSAEAYRKIWWDEGSPLIVLTERLREKLQKKFDFPVEMAMRYGNPSIKSGLEKLKSQGCEDIFVIPLYPQYAMSTTETVIDKTNEVKDKYFTDLKLTYLPAFYNDPEYIKILAQSIKDHLPEEFDKVLFSYHGIPERHIYKTDKTNTCEIGKCCFKEDKPSHATCYRHQSYKVTELVRKELGLTNKQVFQSFQSRLGSDPWIQPYTDATLEGFPEKGVKKIAVVAPAFISDCLETLEELEMEGKEEFLEAGGEEFTYIPCLNDRDDLVEFLEHKVNDWMA</sequence>
<dbReference type="EMBL" id="JANCMU010000001">
    <property type="protein sequence ID" value="MDG4945499.1"/>
    <property type="molecule type" value="Genomic_DNA"/>
</dbReference>
<comment type="caution">
    <text evidence="9">The sequence shown here is derived from an EMBL/GenBank/DDBJ whole genome shotgun (WGS) entry which is preliminary data.</text>
</comment>
<keyword evidence="2 7" id="KW-0408">Iron</keyword>
<keyword evidence="7" id="KW-0479">Metal-binding</keyword>
<dbReference type="GO" id="GO:0046872">
    <property type="term" value="F:metal ion binding"/>
    <property type="evidence" value="ECO:0007669"/>
    <property type="project" value="UniProtKB-KW"/>
</dbReference>
<evidence type="ECO:0000313" key="9">
    <source>
        <dbReference type="EMBL" id="MDG4945499.1"/>
    </source>
</evidence>
<dbReference type="HAMAP" id="MF_00323">
    <property type="entry name" value="Ferrochelatase"/>
    <property type="match status" value="1"/>
</dbReference>
<dbReference type="NCBIfam" id="TIGR00109">
    <property type="entry name" value="hemH"/>
    <property type="match status" value="1"/>
</dbReference>
<comment type="pathway">
    <text evidence="7">Porphyrin-containing compound metabolism; protoheme biosynthesis; protoheme from protoporphyrin-IX: step 1/1.</text>
</comment>
<dbReference type="Proteomes" id="UP001152599">
    <property type="component" value="Unassembled WGS sequence"/>
</dbReference>
<organism evidence="9 10">
    <name type="scientific">Profundicola chukchiensis</name>
    <dbReference type="NCBI Taxonomy" id="2961959"/>
    <lineage>
        <taxon>Bacteria</taxon>
        <taxon>Pseudomonadati</taxon>
        <taxon>Bacteroidota</taxon>
        <taxon>Flavobacteriia</taxon>
        <taxon>Flavobacteriales</taxon>
        <taxon>Weeksellaceae</taxon>
        <taxon>Profundicola</taxon>
    </lineage>
</organism>
<dbReference type="CDD" id="cd03411">
    <property type="entry name" value="Ferrochelatase_N"/>
    <property type="match status" value="1"/>
</dbReference>
<name>A0A9X4MWX9_9FLAO</name>
<proteinExistence type="inferred from homology"/>
<dbReference type="GO" id="GO:0004325">
    <property type="term" value="F:ferrochelatase activity"/>
    <property type="evidence" value="ECO:0007669"/>
    <property type="project" value="UniProtKB-UniRule"/>
</dbReference>